<organism evidence="1 2">
    <name type="scientific">Stylosanthes scabra</name>
    <dbReference type="NCBI Taxonomy" id="79078"/>
    <lineage>
        <taxon>Eukaryota</taxon>
        <taxon>Viridiplantae</taxon>
        <taxon>Streptophyta</taxon>
        <taxon>Embryophyta</taxon>
        <taxon>Tracheophyta</taxon>
        <taxon>Spermatophyta</taxon>
        <taxon>Magnoliopsida</taxon>
        <taxon>eudicotyledons</taxon>
        <taxon>Gunneridae</taxon>
        <taxon>Pentapetalae</taxon>
        <taxon>rosids</taxon>
        <taxon>fabids</taxon>
        <taxon>Fabales</taxon>
        <taxon>Fabaceae</taxon>
        <taxon>Papilionoideae</taxon>
        <taxon>50 kb inversion clade</taxon>
        <taxon>dalbergioids sensu lato</taxon>
        <taxon>Dalbergieae</taxon>
        <taxon>Pterocarpus clade</taxon>
        <taxon>Stylosanthes</taxon>
    </lineage>
</organism>
<dbReference type="InterPro" id="IPR039904">
    <property type="entry name" value="TRANK1"/>
</dbReference>
<reference evidence="1 2" key="1">
    <citation type="journal article" date="2023" name="Plants (Basel)">
        <title>Bridging the Gap: Combining Genomics and Transcriptomics Approaches to Understand Stylosanthes scabra, an Orphan Legume from the Brazilian Caatinga.</title>
        <authorList>
            <person name="Ferreira-Neto J.R.C."/>
            <person name="da Silva M.D."/>
            <person name="Binneck E."/>
            <person name="de Melo N.F."/>
            <person name="da Silva R.H."/>
            <person name="de Melo A.L.T.M."/>
            <person name="Pandolfi V."/>
            <person name="Bustamante F.O."/>
            <person name="Brasileiro-Vidal A.C."/>
            <person name="Benko-Iseppon A.M."/>
        </authorList>
    </citation>
    <scope>NUCLEOTIDE SEQUENCE [LARGE SCALE GENOMIC DNA]</scope>
    <source>
        <tissue evidence="1">Leaves</tissue>
    </source>
</reference>
<proteinExistence type="predicted"/>
<dbReference type="PANTHER" id="PTHR21529:SF4">
    <property type="entry name" value="TPR AND ANKYRIN REPEAT-CONTAINING PROTEIN 1"/>
    <property type="match status" value="1"/>
</dbReference>
<dbReference type="EMBL" id="JASCZI010242062">
    <property type="protein sequence ID" value="MED6209366.1"/>
    <property type="molecule type" value="Genomic_DNA"/>
</dbReference>
<dbReference type="PANTHER" id="PTHR21529">
    <property type="entry name" value="MAMMARY TURMOR VIRUS RECEPTOR HOMOLOG 1, 2 MTVR1, 2"/>
    <property type="match status" value="1"/>
</dbReference>
<evidence type="ECO:0000313" key="2">
    <source>
        <dbReference type="Proteomes" id="UP001341840"/>
    </source>
</evidence>
<protein>
    <submittedName>
        <fullName evidence="1">Uncharacterized protein</fullName>
    </submittedName>
</protein>
<comment type="caution">
    <text evidence="1">The sequence shown here is derived from an EMBL/GenBank/DDBJ whole genome shotgun (WGS) entry which is preliminary data.</text>
</comment>
<name>A0ABU6YIU3_9FABA</name>
<sequence length="126" mass="14672">MFGPYSFINVVGGREQFDDAGRSRKNMVEVAVVMKILKNCFKETFIRNKEVTYDKFASLYWPHFNLQHTKKLDCSRVFIEIISHIKGGIQAMEPGEGELSRNDYLLLSENRASSLTKRKREMIYDV</sequence>
<evidence type="ECO:0000313" key="1">
    <source>
        <dbReference type="EMBL" id="MED6209366.1"/>
    </source>
</evidence>
<keyword evidence="2" id="KW-1185">Reference proteome</keyword>
<gene>
    <name evidence="1" type="ORF">PIB30_053967</name>
</gene>
<dbReference type="Proteomes" id="UP001341840">
    <property type="component" value="Unassembled WGS sequence"/>
</dbReference>
<accession>A0ABU6YIU3</accession>